<organism evidence="1 2">
    <name type="scientific">Sphingopyxis terrae subsp. terrae NBRC 15098</name>
    <dbReference type="NCBI Taxonomy" id="1219058"/>
    <lineage>
        <taxon>Bacteria</taxon>
        <taxon>Pseudomonadati</taxon>
        <taxon>Pseudomonadota</taxon>
        <taxon>Alphaproteobacteria</taxon>
        <taxon>Sphingomonadales</taxon>
        <taxon>Sphingomonadaceae</taxon>
        <taxon>Sphingopyxis</taxon>
    </lineage>
</organism>
<evidence type="ECO:0000313" key="2">
    <source>
        <dbReference type="Proteomes" id="UP000076234"/>
    </source>
</evidence>
<sequence>MLSTKISHTHIEGWRFGQGELNEDQRAVRIAVGAIKEILEIMDGDLVFTKDYDSAGNELTSSGMSPRNVWLYPPSDMSSHKSHTANGVTERAWDWLGEVTRPKA</sequence>
<protein>
    <submittedName>
        <fullName evidence="1">Uncharacterized protein</fullName>
    </submittedName>
</protein>
<dbReference type="EMBL" id="CP013342">
    <property type="protein sequence ID" value="AMU96409.1"/>
    <property type="molecule type" value="Genomic_DNA"/>
</dbReference>
<accession>A0A142W359</accession>
<name>A0A142W359_9SPHN</name>
<dbReference type="AlphaFoldDB" id="A0A142W359"/>
<proteinExistence type="predicted"/>
<reference evidence="1 2" key="2">
    <citation type="journal article" date="2016" name="Genome Announc.">
        <title>Complete Genome Sequence of Sphingopyxis terrae Strain 203-1 (NBRC 111660), a Polyethylene Glycol Degrader.</title>
        <authorList>
            <person name="Ohtsubo Y."/>
            <person name="Nonoyama S."/>
            <person name="Nagata Y."/>
            <person name="Numata M."/>
            <person name="Tsuchikane K."/>
            <person name="Hosoyama A."/>
            <person name="Yamazoe A."/>
            <person name="Tsuda M."/>
            <person name="Fujita N."/>
            <person name="Kawai F."/>
        </authorList>
    </citation>
    <scope>NUCLEOTIDE SEQUENCE [LARGE SCALE GENOMIC DNA]</scope>
    <source>
        <strain evidence="1 2">203-1</strain>
    </source>
</reference>
<gene>
    <name evidence="1" type="ORF">AOA14_17555</name>
</gene>
<dbReference type="KEGG" id="ster:AOA14_17555"/>
<evidence type="ECO:0000313" key="1">
    <source>
        <dbReference type="EMBL" id="AMU96409.1"/>
    </source>
</evidence>
<reference evidence="2" key="1">
    <citation type="submission" date="2015-11" db="EMBL/GenBank/DDBJ databases">
        <title>Complete genome sequence of a polyethylene glycol-degrading strain Sphingopyxis terrae strain 203-1 (NBRC 15098).</title>
        <authorList>
            <person name="Yoshiyuki O."/>
            <person name="Shouta N."/>
            <person name="Nagata Y."/>
            <person name="Numata M."/>
            <person name="Tsuchikane K."/>
            <person name="Hosoyama A."/>
            <person name="Yamazoe A."/>
            <person name="Tsuda M."/>
            <person name="Fujita N."/>
            <person name="Kawai F."/>
        </authorList>
    </citation>
    <scope>NUCLEOTIDE SEQUENCE [LARGE SCALE GENOMIC DNA]</scope>
    <source>
        <strain evidence="2">203-1</strain>
    </source>
</reference>
<dbReference type="Proteomes" id="UP000076234">
    <property type="component" value="Chromosome"/>
</dbReference>